<gene>
    <name evidence="2" type="ORF">QUW02_07885</name>
</gene>
<reference evidence="3" key="1">
    <citation type="submission" date="2023-07" db="EMBL/GenBank/DDBJ databases">
        <title>Identification and characterization of horizontal gene transfer across gut microbiota members of farm animals based on homology search.</title>
        <authorList>
            <person name="Schwarzerova J."/>
            <person name="Nykrynova M."/>
            <person name="Jureckova K."/>
            <person name="Cejkova D."/>
            <person name="Rychlik I."/>
        </authorList>
    </citation>
    <scope>NUCLEOTIDE SEQUENCE [LARGE SCALE GENOMIC DNA]</scope>
    <source>
        <strain evidence="3">ET4</strain>
    </source>
</reference>
<evidence type="ECO:0000313" key="3">
    <source>
        <dbReference type="Proteomes" id="UP001228403"/>
    </source>
</evidence>
<keyword evidence="3" id="KW-1185">Reference proteome</keyword>
<comment type="caution">
    <text evidence="2">The sequence shown here is derived from an EMBL/GenBank/DDBJ whole genome shotgun (WGS) entry which is preliminary data.</text>
</comment>
<organism evidence="2 3">
    <name type="scientific">Bacteroides eggerthii</name>
    <dbReference type="NCBI Taxonomy" id="28111"/>
    <lineage>
        <taxon>Bacteria</taxon>
        <taxon>Pseudomonadati</taxon>
        <taxon>Bacteroidota</taxon>
        <taxon>Bacteroidia</taxon>
        <taxon>Bacteroidales</taxon>
        <taxon>Bacteroidaceae</taxon>
        <taxon>Bacteroides</taxon>
    </lineage>
</organism>
<dbReference type="EMBL" id="JAUDCF010000015">
    <property type="protein sequence ID" value="MDM8145838.1"/>
    <property type="molecule type" value="Genomic_DNA"/>
</dbReference>
<feature type="domain" description="Exodeoxyribonuclease X-like C-terminal" evidence="1">
    <location>
        <begin position="107"/>
        <end position="136"/>
    </location>
</feature>
<evidence type="ECO:0000313" key="2">
    <source>
        <dbReference type="EMBL" id="MDM8145838.1"/>
    </source>
</evidence>
<sequence>MATVNLYERISPETIRQLQEQVARFNENRNARNGYYAISIATPYRKYYGLWRVFPEGHPPVFLRTLSNQFTEAVQKAIDLLEYSKVALTWLDNSFFMPYYGNTYDILSFGKYHGKHLAEVYYVDPNYVLWLANKFDPEKKQLKQLVELAKDFALIHSELSPPRKRVYSSSSRFVAKVGEKLEHLSVKIVTARLQVNTYKPDFYIDQFVTAIDQANCRYSFVVKATHRSQTPKALSCYSLKMTPGKTVTILSCKVLEHYESHGIQYTRLGYLKFDPKEF</sequence>
<dbReference type="Pfam" id="PF20600">
    <property type="entry name" value="ExoX-like_C"/>
    <property type="match status" value="1"/>
</dbReference>
<name>A0ABT7U6J1_9BACE</name>
<dbReference type="InterPro" id="IPR046768">
    <property type="entry name" value="ExoX-like_C"/>
</dbReference>
<evidence type="ECO:0000259" key="1">
    <source>
        <dbReference type="Pfam" id="PF20600"/>
    </source>
</evidence>
<accession>A0ABT7U6J1</accession>
<dbReference type="Proteomes" id="UP001228403">
    <property type="component" value="Unassembled WGS sequence"/>
</dbReference>
<protein>
    <recommendedName>
        <fullName evidence="1">Exodeoxyribonuclease X-like C-terminal domain-containing protein</fullName>
    </recommendedName>
</protein>
<proteinExistence type="predicted"/>